<accession>A0A2M3ZLZ1</accession>
<proteinExistence type="predicted"/>
<name>A0A2M3ZLZ1_9DIPT</name>
<sequence length="120" mass="13095">MFLFFGFALGPQHRNLCSLCSLGCSCTGSTTSSSSSSNAALGALKFWGRSRQGGPWTSVHTHTQTHGPKKEKQLMGLDIEHSDRFDPRCEAWKGAPSLAHSLLRGTPVSPRTSWTGFWRA</sequence>
<organism evidence="1">
    <name type="scientific">Anopheles braziliensis</name>
    <dbReference type="NCBI Taxonomy" id="58242"/>
    <lineage>
        <taxon>Eukaryota</taxon>
        <taxon>Metazoa</taxon>
        <taxon>Ecdysozoa</taxon>
        <taxon>Arthropoda</taxon>
        <taxon>Hexapoda</taxon>
        <taxon>Insecta</taxon>
        <taxon>Pterygota</taxon>
        <taxon>Neoptera</taxon>
        <taxon>Endopterygota</taxon>
        <taxon>Diptera</taxon>
        <taxon>Nematocera</taxon>
        <taxon>Culicoidea</taxon>
        <taxon>Culicidae</taxon>
        <taxon>Anophelinae</taxon>
        <taxon>Anopheles</taxon>
    </lineage>
</organism>
<evidence type="ECO:0000313" key="1">
    <source>
        <dbReference type="EMBL" id="MBW29551.1"/>
    </source>
</evidence>
<dbReference type="EMBL" id="GGFM01008800">
    <property type="protein sequence ID" value="MBW29551.1"/>
    <property type="molecule type" value="Transcribed_RNA"/>
</dbReference>
<dbReference type="AlphaFoldDB" id="A0A2M3ZLZ1"/>
<protein>
    <submittedName>
        <fullName evidence="1">Uncharacterized protein</fullName>
    </submittedName>
</protein>
<reference evidence="1" key="1">
    <citation type="submission" date="2018-01" db="EMBL/GenBank/DDBJ databases">
        <title>An insight into the sialome of Amazonian anophelines.</title>
        <authorList>
            <person name="Ribeiro J.M."/>
            <person name="Scarpassa V."/>
            <person name="Calvo E."/>
        </authorList>
    </citation>
    <scope>NUCLEOTIDE SEQUENCE</scope>
    <source>
        <tissue evidence="1">Salivary glands</tissue>
    </source>
</reference>